<dbReference type="Proteomes" id="UP001144096">
    <property type="component" value="Unassembled WGS sequence"/>
</dbReference>
<gene>
    <name evidence="3" type="ORF">M8542_34000</name>
</gene>
<evidence type="ECO:0000313" key="3">
    <source>
        <dbReference type="EMBL" id="MCR6487852.1"/>
    </source>
</evidence>
<keyword evidence="1" id="KW-0472">Membrane</keyword>
<keyword evidence="1" id="KW-0812">Transmembrane</keyword>
<comment type="caution">
    <text evidence="3">The sequence shown here is derived from an EMBL/GenBank/DDBJ whole genome shotgun (WGS) entry which is preliminary data.</text>
</comment>
<dbReference type="InterPro" id="IPR055558">
    <property type="entry name" value="DUF7134"/>
</dbReference>
<evidence type="ECO:0000256" key="1">
    <source>
        <dbReference type="SAM" id="Phobius"/>
    </source>
</evidence>
<reference evidence="3" key="1">
    <citation type="submission" date="2022-06" db="EMBL/GenBank/DDBJ databases">
        <title>Amycolatopsis iheyaensis sp. nov., a new species of the genus Amycolatopsis isolated from soil in Iheya island, Japan.</title>
        <authorList>
            <person name="Ngamcharungchit C."/>
            <person name="Kanto H."/>
            <person name="Take A."/>
            <person name="Intra B."/>
            <person name="Matsumoto A."/>
            <person name="Panbangred W."/>
            <person name="Inahashi Y."/>
        </authorList>
    </citation>
    <scope>NUCLEOTIDE SEQUENCE</scope>
    <source>
        <strain evidence="3">OK19-0408</strain>
    </source>
</reference>
<dbReference type="AlphaFoldDB" id="A0A9X2SMH9"/>
<dbReference type="Pfam" id="PF23539">
    <property type="entry name" value="DUF7134"/>
    <property type="match status" value="1"/>
</dbReference>
<organism evidence="3 4">
    <name type="scientific">Amycolatopsis iheyensis</name>
    <dbReference type="NCBI Taxonomy" id="2945988"/>
    <lineage>
        <taxon>Bacteria</taxon>
        <taxon>Bacillati</taxon>
        <taxon>Actinomycetota</taxon>
        <taxon>Actinomycetes</taxon>
        <taxon>Pseudonocardiales</taxon>
        <taxon>Pseudonocardiaceae</taxon>
        <taxon>Amycolatopsis</taxon>
    </lineage>
</organism>
<dbReference type="EMBL" id="JAMXQV010000021">
    <property type="protein sequence ID" value="MCR6487852.1"/>
    <property type="molecule type" value="Genomic_DNA"/>
</dbReference>
<evidence type="ECO:0000259" key="2">
    <source>
        <dbReference type="Pfam" id="PF23539"/>
    </source>
</evidence>
<name>A0A9X2SMH9_9PSEU</name>
<feature type="transmembrane region" description="Helical" evidence="1">
    <location>
        <begin position="91"/>
        <end position="110"/>
    </location>
</feature>
<feature type="domain" description="DUF7134" evidence="2">
    <location>
        <begin position="12"/>
        <end position="114"/>
    </location>
</feature>
<accession>A0A9X2SMH9</accession>
<proteinExistence type="predicted"/>
<feature type="transmembrane region" description="Helical" evidence="1">
    <location>
        <begin position="27"/>
        <end position="43"/>
    </location>
</feature>
<keyword evidence="4" id="KW-1185">Reference proteome</keyword>
<keyword evidence="1" id="KW-1133">Transmembrane helix</keyword>
<sequence length="124" mass="13188">MPPVVRGSLLPALLLLNVVTTRPPRELPVAVTFTVVLLLPLVWRHRAPRTVFGVLAGVAAVQWLLDVQLPADIALPVAFYAVAVHARLRDTLVAGAVLVAGGVLACLRWATDGAFLTPFVASPR</sequence>
<protein>
    <recommendedName>
        <fullName evidence="2">DUF7134 domain-containing protein</fullName>
    </recommendedName>
</protein>
<evidence type="ECO:0000313" key="4">
    <source>
        <dbReference type="Proteomes" id="UP001144096"/>
    </source>
</evidence>